<keyword evidence="1" id="KW-1133">Transmembrane helix</keyword>
<keyword evidence="1" id="KW-0812">Transmembrane</keyword>
<proteinExistence type="predicted"/>
<feature type="transmembrane region" description="Helical" evidence="1">
    <location>
        <begin position="77"/>
        <end position="95"/>
    </location>
</feature>
<accession>A0A0D8X6X5</accession>
<dbReference type="EMBL" id="KN717456">
    <property type="protein sequence ID" value="KJH40253.1"/>
    <property type="molecule type" value="Genomic_DNA"/>
</dbReference>
<sequence>MHLYSTWNPEKRPAAAPSDFYDKFSLISMDSNAIAPGHTTNIIMANWQRSMWQDVMNRALRSLSSGPFSSNFIRASIKLWLTLYLYIAFIEAMFFNNEFLVLRKTDKIVVRLRSQPFWSGNTDNPVLSNMQNKEENCYIIGDTVTNLCLMMAGGGCMTGDVPQKFKNLVGTLTVMLLGFY</sequence>
<evidence type="ECO:0000313" key="3">
    <source>
        <dbReference type="Proteomes" id="UP000053766"/>
    </source>
</evidence>
<evidence type="ECO:0000256" key="1">
    <source>
        <dbReference type="SAM" id="Phobius"/>
    </source>
</evidence>
<keyword evidence="1" id="KW-0472">Membrane</keyword>
<organism evidence="2 3">
    <name type="scientific">Dictyocaulus viviparus</name>
    <name type="common">Bovine lungworm</name>
    <dbReference type="NCBI Taxonomy" id="29172"/>
    <lineage>
        <taxon>Eukaryota</taxon>
        <taxon>Metazoa</taxon>
        <taxon>Ecdysozoa</taxon>
        <taxon>Nematoda</taxon>
        <taxon>Chromadorea</taxon>
        <taxon>Rhabditida</taxon>
        <taxon>Rhabditina</taxon>
        <taxon>Rhabditomorpha</taxon>
        <taxon>Strongyloidea</taxon>
        <taxon>Metastrongylidae</taxon>
        <taxon>Dictyocaulus</taxon>
    </lineage>
</organism>
<dbReference type="AlphaFoldDB" id="A0A0D8X6X5"/>
<dbReference type="Proteomes" id="UP000053766">
    <property type="component" value="Unassembled WGS sequence"/>
</dbReference>
<name>A0A0D8X6X5_DICVI</name>
<gene>
    <name evidence="2" type="ORF">DICVIV_13806</name>
</gene>
<keyword evidence="3" id="KW-1185">Reference proteome</keyword>
<protein>
    <submittedName>
        <fullName evidence="2">Uncharacterized protein</fullName>
    </submittedName>
</protein>
<reference evidence="3" key="2">
    <citation type="journal article" date="2016" name="Sci. Rep.">
        <title>Dictyocaulus viviparus genome, variome and transcriptome elucidate lungworm biology and support future intervention.</title>
        <authorList>
            <person name="McNulty S.N."/>
            <person name="Strube C."/>
            <person name="Rosa B.A."/>
            <person name="Martin J.C."/>
            <person name="Tyagi R."/>
            <person name="Choi Y.J."/>
            <person name="Wang Q."/>
            <person name="Hallsworth Pepin K."/>
            <person name="Zhang X."/>
            <person name="Ozersky P."/>
            <person name="Wilson R.K."/>
            <person name="Sternberg P.W."/>
            <person name="Gasser R.B."/>
            <person name="Mitreva M."/>
        </authorList>
    </citation>
    <scope>NUCLEOTIDE SEQUENCE [LARGE SCALE GENOMIC DNA]</scope>
    <source>
        <strain evidence="3">HannoverDv2000</strain>
    </source>
</reference>
<reference evidence="2 3" key="1">
    <citation type="submission" date="2013-11" db="EMBL/GenBank/DDBJ databases">
        <title>Draft genome of the bovine lungworm Dictyocaulus viviparus.</title>
        <authorList>
            <person name="Mitreva M."/>
        </authorList>
    </citation>
    <scope>NUCLEOTIDE SEQUENCE [LARGE SCALE GENOMIC DNA]</scope>
    <source>
        <strain evidence="2 3">HannoverDv2000</strain>
    </source>
</reference>
<evidence type="ECO:0000313" key="2">
    <source>
        <dbReference type="EMBL" id="KJH40253.1"/>
    </source>
</evidence>